<evidence type="ECO:0000313" key="4">
    <source>
        <dbReference type="Proteomes" id="UP001151582"/>
    </source>
</evidence>
<dbReference type="EMBL" id="JANBQB010000297">
    <property type="protein sequence ID" value="KAJ1978124.1"/>
    <property type="molecule type" value="Genomic_DNA"/>
</dbReference>
<organism evidence="3 4">
    <name type="scientific">Dimargaris verticillata</name>
    <dbReference type="NCBI Taxonomy" id="2761393"/>
    <lineage>
        <taxon>Eukaryota</taxon>
        <taxon>Fungi</taxon>
        <taxon>Fungi incertae sedis</taxon>
        <taxon>Zoopagomycota</taxon>
        <taxon>Kickxellomycotina</taxon>
        <taxon>Dimargaritomycetes</taxon>
        <taxon>Dimargaritales</taxon>
        <taxon>Dimargaritaceae</taxon>
        <taxon>Dimargaris</taxon>
    </lineage>
</organism>
<feature type="compositionally biased region" description="Pro residues" evidence="1">
    <location>
        <begin position="366"/>
        <end position="384"/>
    </location>
</feature>
<dbReference type="AlphaFoldDB" id="A0A9W8E959"/>
<dbReference type="OrthoDB" id="5600411at2759"/>
<feature type="transmembrane region" description="Helical" evidence="2">
    <location>
        <begin position="425"/>
        <end position="446"/>
    </location>
</feature>
<name>A0A9W8E959_9FUNG</name>
<accession>A0A9W8E959</accession>
<evidence type="ECO:0000256" key="1">
    <source>
        <dbReference type="SAM" id="MobiDB-lite"/>
    </source>
</evidence>
<evidence type="ECO:0000313" key="3">
    <source>
        <dbReference type="EMBL" id="KAJ1978124.1"/>
    </source>
</evidence>
<feature type="compositionally biased region" description="Pro residues" evidence="1">
    <location>
        <begin position="204"/>
        <end position="218"/>
    </location>
</feature>
<sequence length="454" mass="48302">MSYRPAPLRPGPGGPYGPRPSRPHPGPAGGAQPRPAHEPSRGPYRPPPDNYGGHPRPSYRPTNPYGARPPYQGSPSAESLSRDHRPPSPHGSQPPPSANGRLDKTKSVNADDILSDYYGGDSPSFVQSELPPRIPYGNDSVNNPSHSEPNLARHHHSPSGGGHGPPRPAPFESTESMELTNLGGSRPRPPGPHGPPRQMSPFGHPGPRPYQRPQPPNGPNGGPRPHMFNARPGPGHPPMHRGPQGSFPGPRPPPVSRGMTPVRPHNPYDHSGPPNDNDVFQRRPSDTSTIFPSDSISQYGQAPPMAYPPPPRHPYDRPPHNGSSLPPGAPPPGFHESKNRLNNDSTSLDTPLPPGVTPSSELSIKIPPPGPANGAFPPSPPPPLAYDKHPDRYKAYQNRRGCCSCCNCCGSCCGSCCAGCCIPPLAILIIVVCLLAGAGVAIYFCWPKIQELIG</sequence>
<dbReference type="Proteomes" id="UP001151582">
    <property type="component" value="Unassembled WGS sequence"/>
</dbReference>
<protein>
    <submittedName>
        <fullName evidence="3">Uncharacterized protein</fullName>
    </submittedName>
</protein>
<feature type="compositionally biased region" description="Polar residues" evidence="1">
    <location>
        <begin position="139"/>
        <end position="148"/>
    </location>
</feature>
<comment type="caution">
    <text evidence="3">The sequence shown here is derived from an EMBL/GenBank/DDBJ whole genome shotgun (WGS) entry which is preliminary data.</text>
</comment>
<reference evidence="3" key="1">
    <citation type="submission" date="2022-07" db="EMBL/GenBank/DDBJ databases">
        <title>Phylogenomic reconstructions and comparative analyses of Kickxellomycotina fungi.</title>
        <authorList>
            <person name="Reynolds N.K."/>
            <person name="Stajich J.E."/>
            <person name="Barry K."/>
            <person name="Grigoriev I.V."/>
            <person name="Crous P."/>
            <person name="Smith M.E."/>
        </authorList>
    </citation>
    <scope>NUCLEOTIDE SEQUENCE</scope>
    <source>
        <strain evidence="3">RSA 567</strain>
    </source>
</reference>
<keyword evidence="2" id="KW-1133">Transmembrane helix</keyword>
<evidence type="ECO:0000256" key="2">
    <source>
        <dbReference type="SAM" id="Phobius"/>
    </source>
</evidence>
<keyword evidence="4" id="KW-1185">Reference proteome</keyword>
<feature type="compositionally biased region" description="Pro residues" evidence="1">
    <location>
        <begin position="88"/>
        <end position="97"/>
    </location>
</feature>
<feature type="compositionally biased region" description="Pro residues" evidence="1">
    <location>
        <begin position="7"/>
        <end position="26"/>
    </location>
</feature>
<keyword evidence="2" id="KW-0812">Transmembrane</keyword>
<gene>
    <name evidence="3" type="ORF">H4R34_003325</name>
</gene>
<feature type="compositionally biased region" description="Polar residues" evidence="1">
    <location>
        <begin position="286"/>
        <end position="300"/>
    </location>
</feature>
<keyword evidence="2" id="KW-0472">Membrane</keyword>
<feature type="region of interest" description="Disordered" evidence="1">
    <location>
        <begin position="1"/>
        <end position="384"/>
    </location>
</feature>
<proteinExistence type="predicted"/>